<proteinExistence type="predicted"/>
<accession>A0A813N5F6</accession>
<feature type="chain" id="PRO_5032631335" evidence="1">
    <location>
        <begin position="21"/>
        <end position="107"/>
    </location>
</feature>
<protein>
    <submittedName>
        <fullName evidence="2">Uncharacterized protein</fullName>
    </submittedName>
</protein>
<organism evidence="2 3">
    <name type="scientific">Brachionus calyciflorus</name>
    <dbReference type="NCBI Taxonomy" id="104777"/>
    <lineage>
        <taxon>Eukaryota</taxon>
        <taxon>Metazoa</taxon>
        <taxon>Spiralia</taxon>
        <taxon>Gnathifera</taxon>
        <taxon>Rotifera</taxon>
        <taxon>Eurotatoria</taxon>
        <taxon>Monogononta</taxon>
        <taxon>Pseudotrocha</taxon>
        <taxon>Ploima</taxon>
        <taxon>Brachionidae</taxon>
        <taxon>Brachionus</taxon>
    </lineage>
</organism>
<gene>
    <name evidence="2" type="ORF">OXX778_LOCUS2630</name>
</gene>
<feature type="signal peptide" evidence="1">
    <location>
        <begin position="1"/>
        <end position="20"/>
    </location>
</feature>
<dbReference type="Proteomes" id="UP000663879">
    <property type="component" value="Unassembled WGS sequence"/>
</dbReference>
<evidence type="ECO:0000313" key="3">
    <source>
        <dbReference type="Proteomes" id="UP000663879"/>
    </source>
</evidence>
<evidence type="ECO:0000313" key="2">
    <source>
        <dbReference type="EMBL" id="CAF0727743.1"/>
    </source>
</evidence>
<reference evidence="2" key="1">
    <citation type="submission" date="2021-02" db="EMBL/GenBank/DDBJ databases">
        <authorList>
            <person name="Nowell W R."/>
        </authorList>
    </citation>
    <scope>NUCLEOTIDE SEQUENCE</scope>
    <source>
        <strain evidence="2">Ploen Becks lab</strain>
    </source>
</reference>
<sequence length="107" mass="12807">MLLCLLVAFIIQLMFSVSLSHQKESLNSEQNTMDDINARLMSSLTSEQLKKNRLFPSDDFFKELIRAHPNYKILHKFLKDLKKKKYDENFGEEEPYEDYSYQGKFRF</sequence>
<evidence type="ECO:0000256" key="1">
    <source>
        <dbReference type="SAM" id="SignalP"/>
    </source>
</evidence>
<keyword evidence="3" id="KW-1185">Reference proteome</keyword>
<comment type="caution">
    <text evidence="2">The sequence shown here is derived from an EMBL/GenBank/DDBJ whole genome shotgun (WGS) entry which is preliminary data.</text>
</comment>
<name>A0A813N5F6_9BILA</name>
<dbReference type="OrthoDB" id="10427481at2759"/>
<keyword evidence="1" id="KW-0732">Signal</keyword>
<dbReference type="AlphaFoldDB" id="A0A813N5F6"/>
<dbReference type="EMBL" id="CAJNOC010000211">
    <property type="protein sequence ID" value="CAF0727743.1"/>
    <property type="molecule type" value="Genomic_DNA"/>
</dbReference>